<keyword evidence="3" id="KW-0963">Cytoplasm</keyword>
<dbReference type="AlphaFoldDB" id="A0A1S3JKE7"/>
<dbReference type="PANTHER" id="PTHR28520:SF2">
    <property type="entry name" value="MITOTIC-SPINDLE ORGANIZING PROTEIN 1"/>
    <property type="match status" value="1"/>
</dbReference>
<evidence type="ECO:0000256" key="3">
    <source>
        <dbReference type="ARBA" id="ARBA00022490"/>
    </source>
</evidence>
<dbReference type="GeneID" id="106173858"/>
<proteinExistence type="inferred from homology"/>
<reference evidence="6" key="1">
    <citation type="submission" date="2025-08" db="UniProtKB">
        <authorList>
            <consortium name="RefSeq"/>
        </authorList>
    </citation>
    <scope>IDENTIFICATION</scope>
    <source>
        <tissue evidence="6">Gonads</tissue>
    </source>
</reference>
<dbReference type="GO" id="GO:0051415">
    <property type="term" value="P:microtubule nucleation by interphase microtubule organizing center"/>
    <property type="evidence" value="ECO:0007669"/>
    <property type="project" value="TreeGrafter"/>
</dbReference>
<evidence type="ECO:0000313" key="6">
    <source>
        <dbReference type="RefSeq" id="XP_013410601.1"/>
    </source>
</evidence>
<dbReference type="RefSeq" id="XP_013410601.1">
    <property type="nucleotide sequence ID" value="XM_013555147.2"/>
</dbReference>
<dbReference type="KEGG" id="lak:106173858"/>
<dbReference type="GO" id="GO:0005813">
    <property type="term" value="C:centrosome"/>
    <property type="evidence" value="ECO:0007669"/>
    <property type="project" value="TreeGrafter"/>
</dbReference>
<evidence type="ECO:0000256" key="1">
    <source>
        <dbReference type="ARBA" id="ARBA00004267"/>
    </source>
</evidence>
<protein>
    <submittedName>
        <fullName evidence="6">Mitotic-spindle organizing protein 1</fullName>
    </submittedName>
</protein>
<keyword evidence="5" id="KW-1185">Reference proteome</keyword>
<comment type="similarity">
    <text evidence="2">Belongs to the MOZART1 family.</text>
</comment>
<dbReference type="STRING" id="7574.A0A1S3JKE7"/>
<dbReference type="InterPro" id="IPR022214">
    <property type="entry name" value="MZT1"/>
</dbReference>
<organism evidence="5 6">
    <name type="scientific">Lingula anatina</name>
    <name type="common">Brachiopod</name>
    <name type="synonym">Lingula unguis</name>
    <dbReference type="NCBI Taxonomy" id="7574"/>
    <lineage>
        <taxon>Eukaryota</taxon>
        <taxon>Metazoa</taxon>
        <taxon>Spiralia</taxon>
        <taxon>Lophotrochozoa</taxon>
        <taxon>Brachiopoda</taxon>
        <taxon>Linguliformea</taxon>
        <taxon>Lingulata</taxon>
        <taxon>Lingulida</taxon>
        <taxon>Linguloidea</taxon>
        <taxon>Lingulidae</taxon>
        <taxon>Lingula</taxon>
    </lineage>
</organism>
<dbReference type="OrthoDB" id="48571at2759"/>
<dbReference type="GO" id="GO:0000931">
    <property type="term" value="C:gamma-tubulin ring complex"/>
    <property type="evidence" value="ECO:0007669"/>
    <property type="project" value="InterPro"/>
</dbReference>
<dbReference type="PANTHER" id="PTHR28520">
    <property type="entry name" value="MITOTIC-SPINDLE ORGANIZING PROTEIN 1"/>
    <property type="match status" value="1"/>
</dbReference>
<dbReference type="GO" id="GO:0033566">
    <property type="term" value="P:gamma-tubulin complex localization"/>
    <property type="evidence" value="ECO:0007669"/>
    <property type="project" value="InterPro"/>
</dbReference>
<dbReference type="GO" id="GO:0090307">
    <property type="term" value="P:mitotic spindle assembly"/>
    <property type="evidence" value="ECO:0007669"/>
    <property type="project" value="TreeGrafter"/>
</dbReference>
<accession>A0A1S3JKE7</accession>
<dbReference type="Pfam" id="PF12554">
    <property type="entry name" value="MOZART1"/>
    <property type="match status" value="1"/>
</dbReference>
<evidence type="ECO:0000256" key="2">
    <source>
        <dbReference type="ARBA" id="ARBA00011015"/>
    </source>
</evidence>
<name>A0A1S3JKE7_LINAN</name>
<evidence type="ECO:0000313" key="5">
    <source>
        <dbReference type="Proteomes" id="UP000085678"/>
    </source>
</evidence>
<dbReference type="OMA" id="QNVSNNM"/>
<dbReference type="GO" id="GO:0005819">
    <property type="term" value="C:spindle"/>
    <property type="evidence" value="ECO:0007669"/>
    <property type="project" value="TreeGrafter"/>
</dbReference>
<evidence type="ECO:0000256" key="4">
    <source>
        <dbReference type="ARBA" id="ARBA00023212"/>
    </source>
</evidence>
<dbReference type="InParanoid" id="A0A1S3JKE7"/>
<dbReference type="GO" id="GO:0031021">
    <property type="term" value="C:interphase microtubule organizing center"/>
    <property type="evidence" value="ECO:0007669"/>
    <property type="project" value="TreeGrafter"/>
</dbReference>
<keyword evidence="4" id="KW-0206">Cytoskeleton</keyword>
<sequence length="78" mass="8169">MAGDNGKQVSTARETMDTLLEISNLLNTGLDAETLAICVSLCESGVNPEALATVIQELRRESAALKETDSSGGQSKQS</sequence>
<dbReference type="Proteomes" id="UP000085678">
    <property type="component" value="Unplaced"/>
</dbReference>
<comment type="subcellular location">
    <subcellularLocation>
        <location evidence="1">Cytoplasm</location>
        <location evidence="1">Cytoskeleton</location>
        <location evidence="1">Microtubule organizing center</location>
    </subcellularLocation>
</comment>
<gene>
    <name evidence="6" type="primary">LOC106173858</name>
</gene>